<evidence type="ECO:0000313" key="2">
    <source>
        <dbReference type="Proteomes" id="UP001276659"/>
    </source>
</evidence>
<comment type="caution">
    <text evidence="1">The sequence shown here is derived from an EMBL/GenBank/DDBJ whole genome shotgun (WGS) entry which is preliminary data.</text>
</comment>
<proteinExistence type="predicted"/>
<accession>A0AAE0DN42</accession>
<dbReference type="PANTHER" id="PTHR42085:SF2">
    <property type="entry name" value="F-BOX DOMAIN-CONTAINING PROTEIN"/>
    <property type="match status" value="1"/>
</dbReference>
<dbReference type="PANTHER" id="PTHR42085">
    <property type="entry name" value="F-BOX DOMAIN-CONTAINING PROTEIN"/>
    <property type="match status" value="1"/>
</dbReference>
<reference evidence="1" key="1">
    <citation type="submission" date="2022-11" db="EMBL/GenBank/DDBJ databases">
        <title>Chromosomal genome sequence assembly and mating type (MAT) locus characterization of the leprose asexual lichenized fungus Lepraria neglecta (Nyl.) Erichsen.</title>
        <authorList>
            <person name="Allen J.L."/>
            <person name="Pfeffer B."/>
        </authorList>
    </citation>
    <scope>NUCLEOTIDE SEQUENCE</scope>
    <source>
        <strain evidence="1">Allen 5258</strain>
    </source>
</reference>
<keyword evidence="2" id="KW-1185">Reference proteome</keyword>
<dbReference type="AlphaFoldDB" id="A0AAE0DN42"/>
<dbReference type="Proteomes" id="UP001276659">
    <property type="component" value="Unassembled WGS sequence"/>
</dbReference>
<dbReference type="InterPro" id="IPR038883">
    <property type="entry name" value="AN11006-like"/>
</dbReference>
<name>A0AAE0DN42_9LECA</name>
<protein>
    <submittedName>
        <fullName evidence="1">Uncharacterized protein</fullName>
    </submittedName>
</protein>
<gene>
    <name evidence="1" type="ORF">OEA41_007284</name>
</gene>
<evidence type="ECO:0000313" key="1">
    <source>
        <dbReference type="EMBL" id="KAK3175962.1"/>
    </source>
</evidence>
<sequence>MAAHPTTPTKGCPFLEIQAEIRLQIYEELLVRDCESFLCPGENHPYVGHEFHQRGSLFPEILRTNKSIYEEALPTLYSKNNLNIVCDVYDSSAKVIEGNRFIECANGFARGSLKTAVAHFTFEHYHVLDGYWHHFEQSWDRAEAELLDIYPNIEHLTIKLNCVTVVHVDMARKQAQLKPEIAELQGIFYQ</sequence>
<dbReference type="EMBL" id="JASNWA010000004">
    <property type="protein sequence ID" value="KAK3175962.1"/>
    <property type="molecule type" value="Genomic_DNA"/>
</dbReference>
<organism evidence="1 2">
    <name type="scientific">Lepraria neglecta</name>
    <dbReference type="NCBI Taxonomy" id="209136"/>
    <lineage>
        <taxon>Eukaryota</taxon>
        <taxon>Fungi</taxon>
        <taxon>Dikarya</taxon>
        <taxon>Ascomycota</taxon>
        <taxon>Pezizomycotina</taxon>
        <taxon>Lecanoromycetes</taxon>
        <taxon>OSLEUM clade</taxon>
        <taxon>Lecanoromycetidae</taxon>
        <taxon>Lecanorales</taxon>
        <taxon>Lecanorineae</taxon>
        <taxon>Stereocaulaceae</taxon>
        <taxon>Lepraria</taxon>
    </lineage>
</organism>